<keyword evidence="2 3" id="KW-0175">Coiled coil</keyword>
<evidence type="ECO:0000256" key="1">
    <source>
        <dbReference type="ARBA" id="ARBA00007796"/>
    </source>
</evidence>
<reference evidence="4" key="1">
    <citation type="journal article" date="2010" name="Science">
        <title>Plasticity of animal genome architecture unmasked by rapid evolution of a pelagic tunicate.</title>
        <authorList>
            <person name="Denoeud F."/>
            <person name="Henriet S."/>
            <person name="Mungpakdee S."/>
            <person name="Aury J.M."/>
            <person name="Da Silva C."/>
            <person name="Brinkmann H."/>
            <person name="Mikhaleva J."/>
            <person name="Olsen L.C."/>
            <person name="Jubin C."/>
            <person name="Canestro C."/>
            <person name="Bouquet J.M."/>
            <person name="Danks G."/>
            <person name="Poulain J."/>
            <person name="Campsteijn C."/>
            <person name="Adamski M."/>
            <person name="Cross I."/>
            <person name="Yadetie F."/>
            <person name="Muffato M."/>
            <person name="Louis A."/>
            <person name="Butcher S."/>
            <person name="Tsagkogeorga G."/>
            <person name="Konrad A."/>
            <person name="Singh S."/>
            <person name="Jensen M.F."/>
            <person name="Cong E.H."/>
            <person name="Eikeseth-Otteraa H."/>
            <person name="Noel B."/>
            <person name="Anthouard V."/>
            <person name="Porcel B.M."/>
            <person name="Kachouri-Lafond R."/>
            <person name="Nishino A."/>
            <person name="Ugolini M."/>
            <person name="Chourrout P."/>
            <person name="Nishida H."/>
            <person name="Aasland R."/>
            <person name="Huzurbazar S."/>
            <person name="Westhof E."/>
            <person name="Delsuc F."/>
            <person name="Lehrach H."/>
            <person name="Reinhardt R."/>
            <person name="Weissenbach J."/>
            <person name="Roy S.W."/>
            <person name="Artiguenave F."/>
            <person name="Postlethwait J.H."/>
            <person name="Manak J.R."/>
            <person name="Thompson E.M."/>
            <person name="Jaillon O."/>
            <person name="Du Pasquier L."/>
            <person name="Boudinot P."/>
            <person name="Liberles D.A."/>
            <person name="Volff J.N."/>
            <person name="Philippe H."/>
            <person name="Lenhard B."/>
            <person name="Roest Crollius H."/>
            <person name="Wincker P."/>
            <person name="Chourrout D."/>
        </authorList>
    </citation>
    <scope>NUCLEOTIDE SEQUENCE [LARGE SCALE GENOMIC DNA]</scope>
</reference>
<evidence type="ECO:0000313" key="4">
    <source>
        <dbReference type="EMBL" id="CBY21636.1"/>
    </source>
</evidence>
<name>E4WUV5_OIKDI</name>
<dbReference type="Pfam" id="PF05276">
    <property type="entry name" value="SH3BP5"/>
    <property type="match status" value="1"/>
</dbReference>
<dbReference type="InParanoid" id="E4WUV5"/>
<accession>E4WUV5</accession>
<gene>
    <name evidence="4" type="ORF">GSOID_T00009409001</name>
</gene>
<dbReference type="InterPro" id="IPR007940">
    <property type="entry name" value="SH3BP5"/>
</dbReference>
<dbReference type="Proteomes" id="UP000001307">
    <property type="component" value="Unassembled WGS sequence"/>
</dbReference>
<evidence type="ECO:0000256" key="2">
    <source>
        <dbReference type="ARBA" id="ARBA00023054"/>
    </source>
</evidence>
<sequence length="310" mass="35914">MLQFENPLGTARSQRRPSAFDADLVESELSRMNAAAEEINILENKLNLKRKLHDKLVVKFTTDLGSAKAKVSTEQIQNSAEFYQKMKEGDRLKNTLTEKKSQLEKLTDVIELIETTLARTKSSVSGREVANKKLRDLRQKIVAKESLEQEINELDAEHRYNLIEARVQAKKHPFNIRKTKNFFMIKWKGEDDIHSASIEIEELTRMLVTQKENYTNAMRNLEVYSGKVYRMISFLSSISEGGRIRRHADEFDPFCFMTQKGANSSALFVFKSRVEFVGNLFVFDVITPIFKKIREFYSQGQHLTLDFIEK</sequence>
<feature type="coiled-coil region" evidence="3">
    <location>
        <begin position="25"/>
        <end position="52"/>
    </location>
</feature>
<organism evidence="4">
    <name type="scientific">Oikopleura dioica</name>
    <name type="common">Tunicate</name>
    <dbReference type="NCBI Taxonomy" id="34765"/>
    <lineage>
        <taxon>Eukaryota</taxon>
        <taxon>Metazoa</taxon>
        <taxon>Chordata</taxon>
        <taxon>Tunicata</taxon>
        <taxon>Appendicularia</taxon>
        <taxon>Copelata</taxon>
        <taxon>Oikopleuridae</taxon>
        <taxon>Oikopleura</taxon>
    </lineage>
</organism>
<dbReference type="AlphaFoldDB" id="E4WUV5"/>
<proteinExistence type="inferred from homology"/>
<protein>
    <submittedName>
        <fullName evidence="4">Uncharacterized protein</fullName>
    </submittedName>
</protein>
<comment type="similarity">
    <text evidence="1">Belongs to the SH3BP5 family.</text>
</comment>
<feature type="coiled-coil region" evidence="3">
    <location>
        <begin position="96"/>
        <end position="157"/>
    </location>
</feature>
<dbReference type="GO" id="GO:0035556">
    <property type="term" value="P:intracellular signal transduction"/>
    <property type="evidence" value="ECO:0007669"/>
    <property type="project" value="InterPro"/>
</dbReference>
<keyword evidence="5" id="KW-1185">Reference proteome</keyword>
<evidence type="ECO:0000313" key="5">
    <source>
        <dbReference type="Proteomes" id="UP000001307"/>
    </source>
</evidence>
<evidence type="ECO:0000256" key="3">
    <source>
        <dbReference type="SAM" id="Coils"/>
    </source>
</evidence>
<dbReference type="OrthoDB" id="10344861at2759"/>
<dbReference type="EMBL" id="FN653017">
    <property type="protein sequence ID" value="CBY21636.1"/>
    <property type="molecule type" value="Genomic_DNA"/>
</dbReference>
<feature type="coiled-coil region" evidence="3">
    <location>
        <begin position="193"/>
        <end position="220"/>
    </location>
</feature>